<dbReference type="PANTHER" id="PTHR38685:SF1">
    <property type="entry name" value="CELL DIVISION PROTEIN ZIPA"/>
    <property type="match status" value="1"/>
</dbReference>
<keyword evidence="4 8" id="KW-0812">Transmembrane</keyword>
<comment type="function">
    <text evidence="8 9">Essential cell division protein that stabilizes the FtsZ protofilaments by cross-linking them and that serves as a cytoplasmic membrane anchor for the Z ring. Also required for the recruitment to the septal ring of downstream cell division proteins.</text>
</comment>
<dbReference type="SUPFAM" id="SSF64383">
    <property type="entry name" value="Cell-division protein ZipA, C-terminal domain"/>
    <property type="match status" value="1"/>
</dbReference>
<keyword evidence="7 8" id="KW-0131">Cell cycle</keyword>
<dbReference type="InterPro" id="IPR036765">
    <property type="entry name" value="ZipA_FtsZ-bd_C_sf"/>
</dbReference>
<proteinExistence type="inferred from homology"/>
<keyword evidence="13" id="KW-1185">Reference proteome</keyword>
<feature type="transmembrane region" description="Helical" evidence="8">
    <location>
        <begin position="6"/>
        <end position="26"/>
    </location>
</feature>
<evidence type="ECO:0000256" key="8">
    <source>
        <dbReference type="HAMAP-Rule" id="MF_00509"/>
    </source>
</evidence>
<comment type="subunit">
    <text evidence="8">Interacts with FtsZ via their C-terminal domains.</text>
</comment>
<evidence type="ECO:0000256" key="7">
    <source>
        <dbReference type="ARBA" id="ARBA00023306"/>
    </source>
</evidence>
<evidence type="ECO:0000256" key="4">
    <source>
        <dbReference type="ARBA" id="ARBA00022692"/>
    </source>
</evidence>
<evidence type="ECO:0000256" key="5">
    <source>
        <dbReference type="ARBA" id="ARBA00022989"/>
    </source>
</evidence>
<dbReference type="InterPro" id="IPR007449">
    <property type="entry name" value="ZipA_FtsZ-bd_C"/>
</dbReference>
<comment type="caution">
    <text evidence="12">The sequence shown here is derived from an EMBL/GenBank/DDBJ whole genome shotgun (WGS) entry which is preliminary data.</text>
</comment>
<evidence type="ECO:0000256" key="3">
    <source>
        <dbReference type="ARBA" id="ARBA00022618"/>
    </source>
</evidence>
<dbReference type="SMART" id="SM00771">
    <property type="entry name" value="ZipA_C"/>
    <property type="match status" value="1"/>
</dbReference>
<feature type="region of interest" description="Disordered" evidence="10">
    <location>
        <begin position="97"/>
        <end position="159"/>
    </location>
</feature>
<keyword evidence="5 8" id="KW-1133">Transmembrane helix</keyword>
<dbReference type="EMBL" id="JBHRSZ010000002">
    <property type="protein sequence ID" value="MFC3149842.1"/>
    <property type="molecule type" value="Genomic_DNA"/>
</dbReference>
<dbReference type="Gene3D" id="3.30.1400.10">
    <property type="entry name" value="ZipA, C-terminal FtsZ-binding domain"/>
    <property type="match status" value="1"/>
</dbReference>
<protein>
    <recommendedName>
        <fullName evidence="8 9">Cell division protein ZipA</fullName>
    </recommendedName>
</protein>
<evidence type="ECO:0000256" key="10">
    <source>
        <dbReference type="SAM" id="MobiDB-lite"/>
    </source>
</evidence>
<dbReference type="Proteomes" id="UP001595476">
    <property type="component" value="Unassembled WGS sequence"/>
</dbReference>
<keyword evidence="6 8" id="KW-0472">Membrane</keyword>
<feature type="domain" description="ZipA C-terminal FtsZ-binding" evidence="11">
    <location>
        <begin position="198"/>
        <end position="329"/>
    </location>
</feature>
<keyword evidence="3 8" id="KW-0132">Cell division</keyword>
<comment type="similarity">
    <text evidence="8 9">Belongs to the ZipA family.</text>
</comment>
<dbReference type="HAMAP" id="MF_00509">
    <property type="entry name" value="ZipA"/>
    <property type="match status" value="1"/>
</dbReference>
<dbReference type="InterPro" id="IPR011919">
    <property type="entry name" value="Cell_div_ZipA"/>
</dbReference>
<dbReference type="RefSeq" id="WP_386715547.1">
    <property type="nucleotide sequence ID" value="NZ_JBHRSZ010000002.1"/>
</dbReference>
<evidence type="ECO:0000256" key="1">
    <source>
        <dbReference type="ARBA" id="ARBA00022475"/>
    </source>
</evidence>
<dbReference type="NCBIfam" id="TIGR02205">
    <property type="entry name" value="septum_zipA"/>
    <property type="match status" value="1"/>
</dbReference>
<evidence type="ECO:0000313" key="13">
    <source>
        <dbReference type="Proteomes" id="UP001595476"/>
    </source>
</evidence>
<dbReference type="GO" id="GO:0051301">
    <property type="term" value="P:cell division"/>
    <property type="evidence" value="ECO:0007669"/>
    <property type="project" value="UniProtKB-KW"/>
</dbReference>
<feature type="compositionally biased region" description="Polar residues" evidence="10">
    <location>
        <begin position="125"/>
        <end position="138"/>
    </location>
</feature>
<reference evidence="13" key="1">
    <citation type="journal article" date="2019" name="Int. J. Syst. Evol. Microbiol.">
        <title>The Global Catalogue of Microorganisms (GCM) 10K type strain sequencing project: providing services to taxonomists for standard genome sequencing and annotation.</title>
        <authorList>
            <consortium name="The Broad Institute Genomics Platform"/>
            <consortium name="The Broad Institute Genome Sequencing Center for Infectious Disease"/>
            <person name="Wu L."/>
            <person name="Ma J."/>
        </authorList>
    </citation>
    <scope>NUCLEOTIDE SEQUENCE [LARGE SCALE GENOMIC DNA]</scope>
    <source>
        <strain evidence="13">KCTC 52438</strain>
    </source>
</reference>
<keyword evidence="2 8" id="KW-0997">Cell inner membrane</keyword>
<dbReference type="Pfam" id="PF04354">
    <property type="entry name" value="ZipA_C"/>
    <property type="match status" value="1"/>
</dbReference>
<sequence length="343" mass="38626">MDISLREWLILVGLLVVAAILVHGYLHMRRHKLDTTSEFSNIPHSDDCNGELPNGGARIRNGEERNEPTFDQDFVDVSDSHDRQDTVVPVLMDSVSVSEEPLDRSSQGSLDFSSNELDDSDSDEVQPTLNSEQQISTDSQDKPEPVGLSEISEQSEDVLMRSPESYTAAPEEPVMSVRRQQLEKCRLAEDHLGPTEDPDRVFMLHVAAKDEEQGFNCGRLVDVAMACGLRHGKMDIFHRHQEDNGQGKVQFSMVSSVNPGSFDLDKVDDQWTPGVTFFMSLPGPTNNIQAFDYMYEMAKVIAKNMNGEVRDEQHSVMTTQTAEHIRQEILDYERKRRLSQNAG</sequence>
<gene>
    <name evidence="8 12" type="primary">zipA</name>
    <name evidence="12" type="ORF">ACFOEK_02245</name>
</gene>
<organism evidence="12 13">
    <name type="scientific">Litoribrevibacter euphylliae</name>
    <dbReference type="NCBI Taxonomy" id="1834034"/>
    <lineage>
        <taxon>Bacteria</taxon>
        <taxon>Pseudomonadati</taxon>
        <taxon>Pseudomonadota</taxon>
        <taxon>Gammaproteobacteria</taxon>
        <taxon>Oceanospirillales</taxon>
        <taxon>Oceanospirillaceae</taxon>
        <taxon>Litoribrevibacter</taxon>
    </lineage>
</organism>
<evidence type="ECO:0000256" key="6">
    <source>
        <dbReference type="ARBA" id="ARBA00023136"/>
    </source>
</evidence>
<evidence type="ECO:0000313" key="12">
    <source>
        <dbReference type="EMBL" id="MFC3149842.1"/>
    </source>
</evidence>
<dbReference type="PANTHER" id="PTHR38685">
    <property type="entry name" value="CELL DIVISION PROTEIN ZIPA"/>
    <property type="match status" value="1"/>
</dbReference>
<feature type="region of interest" description="Disordered" evidence="10">
    <location>
        <begin position="44"/>
        <end position="82"/>
    </location>
</feature>
<evidence type="ECO:0000259" key="11">
    <source>
        <dbReference type="SMART" id="SM00771"/>
    </source>
</evidence>
<evidence type="ECO:0000256" key="2">
    <source>
        <dbReference type="ARBA" id="ARBA00022519"/>
    </source>
</evidence>
<accession>A0ABV7HDL3</accession>
<evidence type="ECO:0000256" key="9">
    <source>
        <dbReference type="RuleBase" id="RU003612"/>
    </source>
</evidence>
<comment type="subcellular location">
    <subcellularLocation>
        <location evidence="8">Cell inner membrane</location>
        <topology evidence="8">Single-pass type I membrane protein</topology>
    </subcellularLocation>
    <text evidence="8">Localizes to the Z ring in an FtsZ-dependent manner.</text>
</comment>
<keyword evidence="1 8" id="KW-1003">Cell membrane</keyword>
<name>A0ABV7HDL3_9GAMM</name>